<dbReference type="Proteomes" id="UP000242497">
    <property type="component" value="Unassembled WGS sequence"/>
</dbReference>
<evidence type="ECO:0000256" key="10">
    <source>
        <dbReference type="RuleBase" id="RU003826"/>
    </source>
</evidence>
<evidence type="ECO:0000256" key="5">
    <source>
        <dbReference type="ARBA" id="ARBA00022842"/>
    </source>
</evidence>
<dbReference type="InterPro" id="IPR013785">
    <property type="entry name" value="Aldolase_TIM"/>
</dbReference>
<gene>
    <name evidence="13" type="ORF">SAMN02744037_00428</name>
</gene>
<evidence type="ECO:0000256" key="2">
    <source>
        <dbReference type="ARBA" id="ARBA00005165"/>
    </source>
</evidence>
<accession>A0A1M6KPV5</accession>
<dbReference type="GO" id="GO:0009229">
    <property type="term" value="P:thiamine diphosphate biosynthetic process"/>
    <property type="evidence" value="ECO:0007669"/>
    <property type="project" value="UniProtKB-UniPathway"/>
</dbReference>
<sequence length="195" mass="21526">MIYLITNRKLIPDGNIFRVVEESVNAGIDAVILREKDLGYDELYSMAKKIKSITDKKNIPLIINNNLCVAKDLQCHGFHIGFNLINDSLPKFNGITGISVHSVKEAVAAQNLGADYILAGHIFSTDCKKDLKPRGLKFIEEIKKNIDIPVIAIGGITKYNIKSVYEAGANGTAIMSNIMKSNNILKTVKELQKIP</sequence>
<dbReference type="Pfam" id="PF02581">
    <property type="entry name" value="TMP-TENI"/>
    <property type="match status" value="1"/>
</dbReference>
<keyword evidence="5" id="KW-0460">Magnesium</keyword>
<dbReference type="CDD" id="cd00564">
    <property type="entry name" value="TMP_TenI"/>
    <property type="match status" value="1"/>
</dbReference>
<comment type="catalytic activity">
    <reaction evidence="9 10">
        <text>2-[(2R,5Z)-2-carboxy-4-methylthiazol-5(2H)-ylidene]ethyl phosphate + 4-amino-2-methyl-5-(diphosphooxymethyl)pyrimidine + 2 H(+) = thiamine phosphate + CO2 + diphosphate</text>
        <dbReference type="Rhea" id="RHEA:47844"/>
        <dbReference type="ChEBI" id="CHEBI:15378"/>
        <dbReference type="ChEBI" id="CHEBI:16526"/>
        <dbReference type="ChEBI" id="CHEBI:33019"/>
        <dbReference type="ChEBI" id="CHEBI:37575"/>
        <dbReference type="ChEBI" id="CHEBI:57841"/>
        <dbReference type="ChEBI" id="CHEBI:62899"/>
        <dbReference type="EC" id="2.5.1.3"/>
    </reaction>
</comment>
<dbReference type="OrthoDB" id="9802676at2"/>
<name>A0A1M6KPV5_9FIRM</name>
<dbReference type="InterPro" id="IPR036206">
    <property type="entry name" value="ThiamineP_synth_sf"/>
</dbReference>
<dbReference type="NCBIfam" id="TIGR00693">
    <property type="entry name" value="thiE"/>
    <property type="match status" value="1"/>
</dbReference>
<dbReference type="STRING" id="1123349.SAMN02744037_00428"/>
<keyword evidence="4" id="KW-0479">Metal-binding</keyword>
<evidence type="ECO:0000256" key="3">
    <source>
        <dbReference type="ARBA" id="ARBA00022679"/>
    </source>
</evidence>
<evidence type="ECO:0000313" key="14">
    <source>
        <dbReference type="Proteomes" id="UP000242497"/>
    </source>
</evidence>
<dbReference type="PANTHER" id="PTHR20857:SF15">
    <property type="entry name" value="THIAMINE-PHOSPHATE SYNTHASE"/>
    <property type="match status" value="1"/>
</dbReference>
<comment type="pathway">
    <text evidence="2 11">Cofactor biosynthesis; thiamine diphosphate biosynthesis; thiamine phosphate from 4-amino-2-methyl-5-diphosphomethylpyrimidine and 4-methyl-5-(2-phosphoethyl)-thiazole: step 1/1.</text>
</comment>
<evidence type="ECO:0000256" key="4">
    <source>
        <dbReference type="ARBA" id="ARBA00022723"/>
    </source>
</evidence>
<dbReference type="GO" id="GO:0009228">
    <property type="term" value="P:thiamine biosynthetic process"/>
    <property type="evidence" value="ECO:0007669"/>
    <property type="project" value="UniProtKB-KW"/>
</dbReference>
<evidence type="ECO:0000256" key="11">
    <source>
        <dbReference type="RuleBase" id="RU004253"/>
    </source>
</evidence>
<comment type="catalytic activity">
    <reaction evidence="8 10">
        <text>2-(2-carboxy-4-methylthiazol-5-yl)ethyl phosphate + 4-amino-2-methyl-5-(diphosphooxymethyl)pyrimidine + 2 H(+) = thiamine phosphate + CO2 + diphosphate</text>
        <dbReference type="Rhea" id="RHEA:47848"/>
        <dbReference type="ChEBI" id="CHEBI:15378"/>
        <dbReference type="ChEBI" id="CHEBI:16526"/>
        <dbReference type="ChEBI" id="CHEBI:33019"/>
        <dbReference type="ChEBI" id="CHEBI:37575"/>
        <dbReference type="ChEBI" id="CHEBI:57841"/>
        <dbReference type="ChEBI" id="CHEBI:62890"/>
        <dbReference type="EC" id="2.5.1.3"/>
    </reaction>
</comment>
<dbReference type="Gene3D" id="3.20.20.70">
    <property type="entry name" value="Aldolase class I"/>
    <property type="match status" value="1"/>
</dbReference>
<dbReference type="GO" id="GO:0046872">
    <property type="term" value="F:metal ion binding"/>
    <property type="evidence" value="ECO:0007669"/>
    <property type="project" value="UniProtKB-KW"/>
</dbReference>
<keyword evidence="14" id="KW-1185">Reference proteome</keyword>
<comment type="cofactor">
    <cofactor evidence="1">
        <name>Mg(2+)</name>
        <dbReference type="ChEBI" id="CHEBI:18420"/>
    </cofactor>
</comment>
<dbReference type="EC" id="2.5.1.3" evidence="10"/>
<keyword evidence="6 10" id="KW-0784">Thiamine biosynthesis</keyword>
<dbReference type="PANTHER" id="PTHR20857">
    <property type="entry name" value="THIAMINE-PHOSPHATE PYROPHOSPHORYLASE"/>
    <property type="match status" value="1"/>
</dbReference>
<evidence type="ECO:0000256" key="8">
    <source>
        <dbReference type="ARBA" id="ARBA00047851"/>
    </source>
</evidence>
<dbReference type="SUPFAM" id="SSF51391">
    <property type="entry name" value="Thiamin phosphate synthase"/>
    <property type="match status" value="1"/>
</dbReference>
<evidence type="ECO:0000256" key="9">
    <source>
        <dbReference type="ARBA" id="ARBA00047883"/>
    </source>
</evidence>
<dbReference type="InterPro" id="IPR022998">
    <property type="entry name" value="ThiamineP_synth_TenI"/>
</dbReference>
<evidence type="ECO:0000256" key="6">
    <source>
        <dbReference type="ARBA" id="ARBA00022977"/>
    </source>
</evidence>
<dbReference type="InterPro" id="IPR034291">
    <property type="entry name" value="TMP_synthase"/>
</dbReference>
<keyword evidence="3 10" id="KW-0808">Transferase</keyword>
<dbReference type="EMBL" id="FRAE01000008">
    <property type="protein sequence ID" value="SHJ60904.1"/>
    <property type="molecule type" value="Genomic_DNA"/>
</dbReference>
<protein>
    <recommendedName>
        <fullName evidence="10">Thiamine-phosphate synthase</fullName>
        <ecNumber evidence="10">2.5.1.3</ecNumber>
    </recommendedName>
    <alternativeName>
        <fullName evidence="10">Thiamine-phosphate pyrophosphorylase</fullName>
    </alternativeName>
</protein>
<evidence type="ECO:0000259" key="12">
    <source>
        <dbReference type="Pfam" id="PF02581"/>
    </source>
</evidence>
<feature type="domain" description="Thiamine phosphate synthase/TenI" evidence="12">
    <location>
        <begin position="2"/>
        <end position="178"/>
    </location>
</feature>
<evidence type="ECO:0000313" key="13">
    <source>
        <dbReference type="EMBL" id="SHJ60904.1"/>
    </source>
</evidence>
<reference evidence="14" key="1">
    <citation type="submission" date="2016-11" db="EMBL/GenBank/DDBJ databases">
        <authorList>
            <person name="Varghese N."/>
            <person name="Submissions S."/>
        </authorList>
    </citation>
    <scope>NUCLEOTIDE SEQUENCE [LARGE SCALE GENOMIC DNA]</scope>
    <source>
        <strain evidence="14">DSM 15518</strain>
    </source>
</reference>
<dbReference type="RefSeq" id="WP_072886826.1">
    <property type="nucleotide sequence ID" value="NZ_FRAE01000008.1"/>
</dbReference>
<organism evidence="13 14">
    <name type="scientific">Tepidibacter formicigenes DSM 15518</name>
    <dbReference type="NCBI Taxonomy" id="1123349"/>
    <lineage>
        <taxon>Bacteria</taxon>
        <taxon>Bacillati</taxon>
        <taxon>Bacillota</taxon>
        <taxon>Clostridia</taxon>
        <taxon>Peptostreptococcales</taxon>
        <taxon>Peptostreptococcaceae</taxon>
        <taxon>Tepidibacter</taxon>
    </lineage>
</organism>
<comment type="similarity">
    <text evidence="10">Belongs to the thiamine-phosphate synthase family.</text>
</comment>
<dbReference type="AlphaFoldDB" id="A0A1M6KPV5"/>
<dbReference type="GO" id="GO:0004789">
    <property type="term" value="F:thiamine-phosphate diphosphorylase activity"/>
    <property type="evidence" value="ECO:0007669"/>
    <property type="project" value="UniProtKB-EC"/>
</dbReference>
<evidence type="ECO:0000256" key="7">
    <source>
        <dbReference type="ARBA" id="ARBA00047334"/>
    </source>
</evidence>
<dbReference type="UniPathway" id="UPA00060">
    <property type="reaction ID" value="UER00141"/>
</dbReference>
<evidence type="ECO:0000256" key="1">
    <source>
        <dbReference type="ARBA" id="ARBA00001946"/>
    </source>
</evidence>
<dbReference type="GO" id="GO:0005737">
    <property type="term" value="C:cytoplasm"/>
    <property type="evidence" value="ECO:0007669"/>
    <property type="project" value="TreeGrafter"/>
</dbReference>
<proteinExistence type="inferred from homology"/>
<comment type="catalytic activity">
    <reaction evidence="7 10">
        <text>4-methyl-5-(2-phosphooxyethyl)-thiazole + 4-amino-2-methyl-5-(diphosphooxymethyl)pyrimidine + H(+) = thiamine phosphate + diphosphate</text>
        <dbReference type="Rhea" id="RHEA:22328"/>
        <dbReference type="ChEBI" id="CHEBI:15378"/>
        <dbReference type="ChEBI" id="CHEBI:33019"/>
        <dbReference type="ChEBI" id="CHEBI:37575"/>
        <dbReference type="ChEBI" id="CHEBI:57841"/>
        <dbReference type="ChEBI" id="CHEBI:58296"/>
        <dbReference type="EC" id="2.5.1.3"/>
    </reaction>
</comment>